<dbReference type="Proteomes" id="UP000602381">
    <property type="component" value="Unassembled WGS sequence"/>
</dbReference>
<proteinExistence type="predicted"/>
<reference evidence="3" key="1">
    <citation type="journal article" date="2019" name="Int. J. Syst. Evol. Microbiol.">
        <title>The Global Catalogue of Microorganisms (GCM) 10K type strain sequencing project: providing services to taxonomists for standard genome sequencing and annotation.</title>
        <authorList>
            <consortium name="The Broad Institute Genomics Platform"/>
            <consortium name="The Broad Institute Genome Sequencing Center for Infectious Disease"/>
            <person name="Wu L."/>
            <person name="Ma J."/>
        </authorList>
    </citation>
    <scope>NUCLEOTIDE SEQUENCE [LARGE SCALE GENOMIC DNA]</scope>
    <source>
        <strain evidence="3">JCM 17843</strain>
    </source>
</reference>
<organism evidence="2 3">
    <name type="scientific">Iodidimonas muriae</name>
    <dbReference type="NCBI Taxonomy" id="261467"/>
    <lineage>
        <taxon>Bacteria</taxon>
        <taxon>Pseudomonadati</taxon>
        <taxon>Pseudomonadota</taxon>
        <taxon>Alphaproteobacteria</taxon>
        <taxon>Iodidimonadales</taxon>
        <taxon>Iodidimonadaceae</taxon>
        <taxon>Iodidimonas</taxon>
    </lineage>
</organism>
<evidence type="ECO:0000313" key="2">
    <source>
        <dbReference type="EMBL" id="GGO17624.1"/>
    </source>
</evidence>
<dbReference type="EMBL" id="BMOV01000024">
    <property type="protein sequence ID" value="GGO17624.1"/>
    <property type="molecule type" value="Genomic_DNA"/>
</dbReference>
<protein>
    <submittedName>
        <fullName evidence="2">Uncharacterized protein</fullName>
    </submittedName>
</protein>
<evidence type="ECO:0000256" key="1">
    <source>
        <dbReference type="SAM" id="MobiDB-lite"/>
    </source>
</evidence>
<gene>
    <name evidence="2" type="ORF">GCM10007972_27840</name>
</gene>
<evidence type="ECO:0000313" key="3">
    <source>
        <dbReference type="Proteomes" id="UP000602381"/>
    </source>
</evidence>
<keyword evidence="3" id="KW-1185">Reference proteome</keyword>
<comment type="caution">
    <text evidence="2">The sequence shown here is derived from an EMBL/GenBank/DDBJ whole genome shotgun (WGS) entry which is preliminary data.</text>
</comment>
<name>A0ABQ2LH97_9PROT</name>
<feature type="region of interest" description="Disordered" evidence="1">
    <location>
        <begin position="1"/>
        <end position="26"/>
    </location>
</feature>
<accession>A0ABQ2LH97</accession>
<sequence length="51" mass="5408">MGVKARGSTSELPSKLMISRPGEGSGIPSVEVKFVDIRKNTSGEGGYLDRI</sequence>